<gene>
    <name evidence="2" type="ORF">VR44_16845</name>
</gene>
<sequence length="270" mass="30533">MPVHVGTSGWQYEDWRGPFYPDGLPKRLWLEEYARRFATVENNNAFYRLPETGTFASWRERTPEGFVMAVKASRYLTHVKRLHDPEEPVHRLLEHAAGLGPRLGPVLLQLPPNLRADPAALDACLDCFPGTVRVAVEPRHPSWWDAEPRLRAVLERHGSALCWADRWSRPVTPLWRTASWGYVRLHAGAASPPPRYGRQALDSWARRIADGWPDREDVYVYFNNDQGGAAVADAVRFARSAEAHGRTVTRPPTPRPPTADAPRTRRSPAG</sequence>
<dbReference type="Proteomes" id="UP000033551">
    <property type="component" value="Unassembled WGS sequence"/>
</dbReference>
<dbReference type="GO" id="GO:0016301">
    <property type="term" value="F:kinase activity"/>
    <property type="evidence" value="ECO:0007669"/>
    <property type="project" value="UniProtKB-KW"/>
</dbReference>
<reference evidence="2 3" key="1">
    <citation type="submission" date="2015-02" db="EMBL/GenBank/DDBJ databases">
        <authorList>
            <person name="Ju K.-S."/>
            <person name="Doroghazi J.R."/>
            <person name="Metcalf W."/>
        </authorList>
    </citation>
    <scope>NUCLEOTIDE SEQUENCE [LARGE SCALE GENOMIC DNA]</scope>
    <source>
        <strain evidence="2 3">NRRL ISP-5550</strain>
    </source>
</reference>
<dbReference type="PANTHER" id="PTHR30348">
    <property type="entry name" value="UNCHARACTERIZED PROTEIN YECE"/>
    <property type="match status" value="1"/>
</dbReference>
<evidence type="ECO:0000313" key="3">
    <source>
        <dbReference type="Proteomes" id="UP000033551"/>
    </source>
</evidence>
<dbReference type="InterPro" id="IPR002763">
    <property type="entry name" value="DUF72"/>
</dbReference>
<keyword evidence="2" id="KW-0418">Kinase</keyword>
<comment type="caution">
    <text evidence="2">The sequence shown here is derived from an EMBL/GenBank/DDBJ whole genome shotgun (WGS) entry which is preliminary data.</text>
</comment>
<keyword evidence="3" id="KW-1185">Reference proteome</keyword>
<keyword evidence="2" id="KW-0808">Transferase</keyword>
<evidence type="ECO:0000256" key="1">
    <source>
        <dbReference type="SAM" id="MobiDB-lite"/>
    </source>
</evidence>
<accession>A0A0F4JDZ7</accession>
<dbReference type="Pfam" id="PF01904">
    <property type="entry name" value="DUF72"/>
    <property type="match status" value="1"/>
</dbReference>
<dbReference type="OrthoDB" id="9780310at2"/>
<dbReference type="SUPFAM" id="SSF117396">
    <property type="entry name" value="TM1631-like"/>
    <property type="match status" value="1"/>
</dbReference>
<dbReference type="EMBL" id="JZWV01000447">
    <property type="protein sequence ID" value="KJY32024.1"/>
    <property type="molecule type" value="Genomic_DNA"/>
</dbReference>
<dbReference type="STRING" id="68223.GCA_002028425_06027"/>
<proteinExistence type="predicted"/>
<dbReference type="RefSeq" id="WP_045948328.1">
    <property type="nucleotide sequence ID" value="NZ_JZWV01000447.1"/>
</dbReference>
<dbReference type="InterPro" id="IPR036520">
    <property type="entry name" value="UPF0759_sf"/>
</dbReference>
<dbReference type="AlphaFoldDB" id="A0A0F4JDZ7"/>
<dbReference type="PANTHER" id="PTHR30348:SF4">
    <property type="entry name" value="DUF72 DOMAIN-CONTAINING PROTEIN"/>
    <property type="match status" value="1"/>
</dbReference>
<name>A0A0F4JDZ7_9ACTN</name>
<evidence type="ECO:0000313" key="2">
    <source>
        <dbReference type="EMBL" id="KJY32024.1"/>
    </source>
</evidence>
<organism evidence="2 3">
    <name type="scientific">Streptomyces katrae</name>
    <dbReference type="NCBI Taxonomy" id="68223"/>
    <lineage>
        <taxon>Bacteria</taxon>
        <taxon>Bacillati</taxon>
        <taxon>Actinomycetota</taxon>
        <taxon>Actinomycetes</taxon>
        <taxon>Kitasatosporales</taxon>
        <taxon>Streptomycetaceae</taxon>
        <taxon>Streptomyces</taxon>
    </lineage>
</organism>
<feature type="region of interest" description="Disordered" evidence="1">
    <location>
        <begin position="241"/>
        <end position="270"/>
    </location>
</feature>
<dbReference type="PATRIC" id="fig|68223.7.peg.7804"/>
<protein>
    <submittedName>
        <fullName evidence="2">Histidine kinase</fullName>
    </submittedName>
</protein>
<dbReference type="Gene3D" id="3.20.20.410">
    <property type="entry name" value="Protein of unknown function UPF0759"/>
    <property type="match status" value="1"/>
</dbReference>